<comment type="caution">
    <text evidence="1">The sequence shown here is derived from an EMBL/GenBank/DDBJ whole genome shotgun (WGS) entry which is preliminary data.</text>
</comment>
<sequence>MTTEPTELREKIARALEAEGLHPNPDQYDSSIHGWRCENPDMYGPCTCFQECVDAVQAIVREAQAEVLRDAAQAIEDSDKALPDLAIATAVRSLRFRADDLTEGDR</sequence>
<keyword evidence="2" id="KW-1185">Reference proteome</keyword>
<dbReference type="EMBL" id="JAEDAJ010000001">
    <property type="protein sequence ID" value="MBK0330401.1"/>
    <property type="molecule type" value="Genomic_DNA"/>
</dbReference>
<dbReference type="Proteomes" id="UP000612352">
    <property type="component" value="Unassembled WGS sequence"/>
</dbReference>
<name>A0ABS1B6Z1_9MICO</name>
<proteinExistence type="predicted"/>
<accession>A0ABS1B6Z1</accession>
<evidence type="ECO:0000313" key="2">
    <source>
        <dbReference type="Proteomes" id="UP000612352"/>
    </source>
</evidence>
<evidence type="ECO:0000313" key="1">
    <source>
        <dbReference type="EMBL" id="MBK0330401.1"/>
    </source>
</evidence>
<gene>
    <name evidence="1" type="ORF">I8D64_03180</name>
</gene>
<reference evidence="1 2" key="1">
    <citation type="submission" date="2020-12" db="EMBL/GenBank/DDBJ databases">
        <title>Brachybacterium sp. MASK1Z-5, whole genome shotgun sequence.</title>
        <authorList>
            <person name="Tuo L."/>
        </authorList>
    </citation>
    <scope>NUCLEOTIDE SEQUENCE [LARGE SCALE GENOMIC DNA]</scope>
    <source>
        <strain evidence="1 2">MASK1Z-5</strain>
    </source>
</reference>
<dbReference type="RefSeq" id="WP_200501019.1">
    <property type="nucleotide sequence ID" value="NZ_JAEDAJ010000001.1"/>
</dbReference>
<protein>
    <submittedName>
        <fullName evidence="1">Uncharacterized protein</fullName>
    </submittedName>
</protein>
<organism evidence="1 2">
    <name type="scientific">Brachybacterium halotolerans</name>
    <dbReference type="NCBI Taxonomy" id="2795215"/>
    <lineage>
        <taxon>Bacteria</taxon>
        <taxon>Bacillati</taxon>
        <taxon>Actinomycetota</taxon>
        <taxon>Actinomycetes</taxon>
        <taxon>Micrococcales</taxon>
        <taxon>Dermabacteraceae</taxon>
        <taxon>Brachybacterium</taxon>
    </lineage>
</organism>